<evidence type="ECO:0000259" key="1">
    <source>
        <dbReference type="Pfam" id="PF02581"/>
    </source>
</evidence>
<dbReference type="EMBL" id="BPRB01000170">
    <property type="protein sequence ID" value="GJE60884.1"/>
    <property type="molecule type" value="Genomic_DNA"/>
</dbReference>
<gene>
    <name evidence="2" type="primary">thiE_2</name>
    <name evidence="2" type="ORF">MPOCJGCO_3003</name>
</gene>
<name>A0ABQ4U069_9HYPH</name>
<evidence type="ECO:0000313" key="2">
    <source>
        <dbReference type="EMBL" id="GJE60884.1"/>
    </source>
</evidence>
<dbReference type="RefSeq" id="WP_238183467.1">
    <property type="nucleotide sequence ID" value="NZ_BPRB01000170.1"/>
</dbReference>
<dbReference type="SUPFAM" id="SSF51391">
    <property type="entry name" value="Thiamin phosphate synthase"/>
    <property type="match status" value="1"/>
</dbReference>
<dbReference type="InterPro" id="IPR013785">
    <property type="entry name" value="Aldolase_TIM"/>
</dbReference>
<keyword evidence="3" id="KW-1185">Reference proteome</keyword>
<organism evidence="2 3">
    <name type="scientific">Methylobacterium trifolii</name>
    <dbReference type="NCBI Taxonomy" id="1003092"/>
    <lineage>
        <taxon>Bacteria</taxon>
        <taxon>Pseudomonadati</taxon>
        <taxon>Pseudomonadota</taxon>
        <taxon>Alphaproteobacteria</taxon>
        <taxon>Hyphomicrobiales</taxon>
        <taxon>Methylobacteriaceae</taxon>
        <taxon>Methylobacterium</taxon>
    </lineage>
</organism>
<sequence length="220" mass="22487">MADPQRLTLLSPHGVGADTVDALADALRAACAGGDVAAVILRLAPGDERGLTALVKRVAPAVQEHGAALLVACPGFAGDLVSVQARGGADGVHLDKPGDLDQPGSLRDLRERLRDGRILGAGGVETRHAAMDAGEAGIDYLMFGGLYPDGAAPDAETVRERAAWWAEIFETPCIAVACAEAEVASLAATGAEFIGLESAIWMAGDDGLARIRDGLARAAS</sequence>
<dbReference type="CDD" id="cd00564">
    <property type="entry name" value="TMP_TenI"/>
    <property type="match status" value="1"/>
</dbReference>
<dbReference type="Pfam" id="PF02581">
    <property type="entry name" value="TMP-TENI"/>
    <property type="match status" value="1"/>
</dbReference>
<feature type="domain" description="Thiamine phosphate synthase/TenI" evidence="1">
    <location>
        <begin position="21"/>
        <end position="200"/>
    </location>
</feature>
<dbReference type="InterPro" id="IPR022998">
    <property type="entry name" value="ThiamineP_synth_TenI"/>
</dbReference>
<dbReference type="Gene3D" id="3.20.20.70">
    <property type="entry name" value="Aldolase class I"/>
    <property type="match status" value="1"/>
</dbReference>
<reference evidence="2" key="2">
    <citation type="submission" date="2021-08" db="EMBL/GenBank/DDBJ databases">
        <authorList>
            <person name="Tani A."/>
            <person name="Ola A."/>
            <person name="Ogura Y."/>
            <person name="Katsura K."/>
            <person name="Hayashi T."/>
        </authorList>
    </citation>
    <scope>NUCLEOTIDE SEQUENCE</scope>
    <source>
        <strain evidence="2">DSM 23632</strain>
    </source>
</reference>
<dbReference type="InterPro" id="IPR036206">
    <property type="entry name" value="ThiamineP_synth_sf"/>
</dbReference>
<proteinExistence type="predicted"/>
<dbReference type="Proteomes" id="UP001055057">
    <property type="component" value="Unassembled WGS sequence"/>
</dbReference>
<comment type="caution">
    <text evidence="2">The sequence shown here is derived from an EMBL/GenBank/DDBJ whole genome shotgun (WGS) entry which is preliminary data.</text>
</comment>
<evidence type="ECO:0000313" key="3">
    <source>
        <dbReference type="Proteomes" id="UP001055057"/>
    </source>
</evidence>
<reference evidence="2" key="1">
    <citation type="journal article" date="2021" name="Front. Microbiol.">
        <title>Comprehensive Comparative Genomics and Phenotyping of Methylobacterium Species.</title>
        <authorList>
            <person name="Alessa O."/>
            <person name="Ogura Y."/>
            <person name="Fujitani Y."/>
            <person name="Takami H."/>
            <person name="Hayashi T."/>
            <person name="Sahin N."/>
            <person name="Tani A."/>
        </authorList>
    </citation>
    <scope>NUCLEOTIDE SEQUENCE</scope>
    <source>
        <strain evidence="2">DSM 23632</strain>
    </source>
</reference>
<accession>A0ABQ4U069</accession>
<protein>
    <submittedName>
        <fullName evidence="2">Thiamine-phosphate synthase</fullName>
    </submittedName>
</protein>